<evidence type="ECO:0000259" key="1">
    <source>
        <dbReference type="Pfam" id="PF01261"/>
    </source>
</evidence>
<dbReference type="PANTHER" id="PTHR12110">
    <property type="entry name" value="HYDROXYPYRUVATE ISOMERASE"/>
    <property type="match status" value="1"/>
</dbReference>
<organism evidence="2 3">
    <name type="scientific">Paenibacillus ginsengarvi</name>
    <dbReference type="NCBI Taxonomy" id="400777"/>
    <lineage>
        <taxon>Bacteria</taxon>
        <taxon>Bacillati</taxon>
        <taxon>Bacillota</taxon>
        <taxon>Bacilli</taxon>
        <taxon>Bacillales</taxon>
        <taxon>Paenibacillaceae</taxon>
        <taxon>Paenibacillus</taxon>
    </lineage>
</organism>
<dbReference type="GO" id="GO:0016853">
    <property type="term" value="F:isomerase activity"/>
    <property type="evidence" value="ECO:0007669"/>
    <property type="project" value="UniProtKB-KW"/>
</dbReference>
<comment type="caution">
    <text evidence="2">The sequence shown here is derived from an EMBL/GenBank/DDBJ whole genome shotgun (WGS) entry which is preliminary data.</text>
</comment>
<proteinExistence type="predicted"/>
<name>A0A3B0BRN1_9BACL</name>
<sequence>MLKSVNQWCFPEGTPLPKLFEISRDAGYDAVELNVYPTGHTAGFTLETTPAEADAIAKLAADYGLQLRSVSTGLMGRNPLSSPDPAVREQGRAVVTKQLEICERIGADTALVVPGVVNATSSYDTCYENSRAELEKLVPEAEKRGVKIGIENVWNKFLLSPLEMKRYVDELNSPNLGVYFDVGNILLYGFPQQWIRILGSRIFKVHVKDFKATVGNYGGFVPLMAGEVNWTEVVAALNEIGYTDTLTAEIGIYGSNPYQAVYDTARQLNAIITGTAG</sequence>
<dbReference type="RefSeq" id="WP_120749927.1">
    <property type="nucleotide sequence ID" value="NZ_RBAH01000021.1"/>
</dbReference>
<protein>
    <submittedName>
        <fullName evidence="2">Sugar phosphate isomerase/epimerase</fullName>
    </submittedName>
</protein>
<dbReference type="Gene3D" id="3.20.20.150">
    <property type="entry name" value="Divalent-metal-dependent TIM barrel enzymes"/>
    <property type="match status" value="1"/>
</dbReference>
<evidence type="ECO:0000313" key="3">
    <source>
        <dbReference type="Proteomes" id="UP000282311"/>
    </source>
</evidence>
<dbReference type="InterPro" id="IPR050312">
    <property type="entry name" value="IolE/XylAMocC-like"/>
</dbReference>
<dbReference type="Pfam" id="PF01261">
    <property type="entry name" value="AP_endonuc_2"/>
    <property type="match status" value="1"/>
</dbReference>
<feature type="domain" description="Xylose isomerase-like TIM barrel" evidence="1">
    <location>
        <begin position="21"/>
        <end position="254"/>
    </location>
</feature>
<reference evidence="2 3" key="1">
    <citation type="journal article" date="2007" name="Int. J. Syst. Evol. Microbiol.">
        <title>Paenibacillus ginsengarvi sp. nov., isolated from soil from ginseng cultivation.</title>
        <authorList>
            <person name="Yoon M.H."/>
            <person name="Ten L.N."/>
            <person name="Im W.T."/>
        </authorList>
    </citation>
    <scope>NUCLEOTIDE SEQUENCE [LARGE SCALE GENOMIC DNA]</scope>
    <source>
        <strain evidence="2 3">KCTC 13059</strain>
    </source>
</reference>
<evidence type="ECO:0000313" key="2">
    <source>
        <dbReference type="EMBL" id="RKN75995.1"/>
    </source>
</evidence>
<keyword evidence="3" id="KW-1185">Reference proteome</keyword>
<dbReference type="AlphaFoldDB" id="A0A3B0BRN1"/>
<dbReference type="EMBL" id="RBAH01000021">
    <property type="protein sequence ID" value="RKN75995.1"/>
    <property type="molecule type" value="Genomic_DNA"/>
</dbReference>
<accession>A0A3B0BRN1</accession>
<gene>
    <name evidence="2" type="ORF">D7M11_24665</name>
</gene>
<dbReference type="OrthoDB" id="9782669at2"/>
<keyword evidence="2" id="KW-0413">Isomerase</keyword>
<dbReference type="SUPFAM" id="SSF51658">
    <property type="entry name" value="Xylose isomerase-like"/>
    <property type="match status" value="1"/>
</dbReference>
<dbReference type="Proteomes" id="UP000282311">
    <property type="component" value="Unassembled WGS sequence"/>
</dbReference>
<dbReference type="InterPro" id="IPR013022">
    <property type="entry name" value="Xyl_isomerase-like_TIM-brl"/>
</dbReference>
<dbReference type="InterPro" id="IPR036237">
    <property type="entry name" value="Xyl_isomerase-like_sf"/>
</dbReference>